<organism evidence="8 9">
    <name type="scientific">Streptomyces pini</name>
    <dbReference type="NCBI Taxonomy" id="1520580"/>
    <lineage>
        <taxon>Bacteria</taxon>
        <taxon>Bacillati</taxon>
        <taxon>Actinomycetota</taxon>
        <taxon>Actinomycetes</taxon>
        <taxon>Kitasatosporales</taxon>
        <taxon>Streptomycetaceae</taxon>
        <taxon>Streptomyces</taxon>
    </lineage>
</organism>
<accession>A0A1I4GTN2</accession>
<feature type="transmembrane region" description="Helical" evidence="7">
    <location>
        <begin position="295"/>
        <end position="314"/>
    </location>
</feature>
<feature type="compositionally biased region" description="Basic and acidic residues" evidence="6">
    <location>
        <begin position="447"/>
        <end position="463"/>
    </location>
</feature>
<gene>
    <name evidence="8" type="ORF">SAMN05192584_1178</name>
</gene>
<evidence type="ECO:0000313" key="9">
    <source>
        <dbReference type="Proteomes" id="UP000198928"/>
    </source>
</evidence>
<dbReference type="EMBL" id="FOSG01000017">
    <property type="protein sequence ID" value="SFL32880.1"/>
    <property type="molecule type" value="Genomic_DNA"/>
</dbReference>
<dbReference type="PANTHER" id="PTHR23513:SF6">
    <property type="entry name" value="MAJOR FACILITATOR SUPERFAMILY ASSOCIATED DOMAIN-CONTAINING PROTEIN"/>
    <property type="match status" value="1"/>
</dbReference>
<evidence type="ECO:0000256" key="6">
    <source>
        <dbReference type="SAM" id="MobiDB-lite"/>
    </source>
</evidence>
<dbReference type="PANTHER" id="PTHR23513">
    <property type="entry name" value="INTEGRAL MEMBRANE EFFLUX PROTEIN-RELATED"/>
    <property type="match status" value="1"/>
</dbReference>
<name>A0A1I4GTN2_9ACTN</name>
<feature type="transmembrane region" description="Helical" evidence="7">
    <location>
        <begin position="163"/>
        <end position="181"/>
    </location>
</feature>
<dbReference type="GO" id="GO:0005886">
    <property type="term" value="C:plasma membrane"/>
    <property type="evidence" value="ECO:0007669"/>
    <property type="project" value="UniProtKB-SubCell"/>
</dbReference>
<sequence>MRVFNLIWFGQLVSLIGSAVTVFGLGVWVFETTGSVTYFSTVVLAGSLPGVLALPAAGALVDRWDRRRTMLLSDAVAVVVPAAVGLAHHAGVLVMWHVYVLVAVSSVCTAFQWPALSALVPEIAPTSELSRANGRIGLADGMGRLVGAALGGALYTVTGLSGLVALDVLTFCVAVGTLIVAGRWRAADGTGAPGRAHAVEEDGTGAAEDGPGPRRSVRRDVADGWRFIRARRGLLGLLVFFAVTNLAVELVVVLVPPLVLSIGTPAQLGTVEAVGWAGMLLVGFYLSLRRAPTRRVAAILAITSVNGLLVLACGVHPSPWVIAVALFGVLGGYSVINVVTATLWQLKTPREMQGRVFAVRRAIAWSTDPVAYGLAGPLVELVARPLVSSGGALETTVGRITGTGADIALVFLGAGLLLLAAVAVTIARPRVIRLEQEVPDALTATETPDHATNHTKEETTHGA</sequence>
<feature type="transmembrane region" description="Helical" evidence="7">
    <location>
        <begin position="407"/>
        <end position="427"/>
    </location>
</feature>
<feature type="transmembrane region" description="Helical" evidence="7">
    <location>
        <begin position="96"/>
        <end position="120"/>
    </location>
</feature>
<evidence type="ECO:0000256" key="1">
    <source>
        <dbReference type="ARBA" id="ARBA00004651"/>
    </source>
</evidence>
<keyword evidence="4 7" id="KW-1133">Transmembrane helix</keyword>
<feature type="region of interest" description="Disordered" evidence="6">
    <location>
        <begin position="190"/>
        <end position="216"/>
    </location>
</feature>
<proteinExistence type="predicted"/>
<evidence type="ECO:0000256" key="3">
    <source>
        <dbReference type="ARBA" id="ARBA00022692"/>
    </source>
</evidence>
<feature type="transmembrane region" description="Helical" evidence="7">
    <location>
        <begin position="266"/>
        <end position="288"/>
    </location>
</feature>
<dbReference type="InterPro" id="IPR011701">
    <property type="entry name" value="MFS"/>
</dbReference>
<evidence type="ECO:0000256" key="7">
    <source>
        <dbReference type="SAM" id="Phobius"/>
    </source>
</evidence>
<dbReference type="CDD" id="cd06173">
    <property type="entry name" value="MFS_MefA_like"/>
    <property type="match status" value="1"/>
</dbReference>
<dbReference type="InterPro" id="IPR036259">
    <property type="entry name" value="MFS_trans_sf"/>
</dbReference>
<feature type="transmembrane region" description="Helical" evidence="7">
    <location>
        <begin position="12"/>
        <end position="30"/>
    </location>
</feature>
<comment type="subcellular location">
    <subcellularLocation>
        <location evidence="1">Cell membrane</location>
        <topology evidence="1">Multi-pass membrane protein</topology>
    </subcellularLocation>
</comment>
<feature type="region of interest" description="Disordered" evidence="6">
    <location>
        <begin position="442"/>
        <end position="463"/>
    </location>
</feature>
<feature type="transmembrane region" description="Helical" evidence="7">
    <location>
        <begin position="234"/>
        <end position="260"/>
    </location>
</feature>
<dbReference type="Pfam" id="PF07690">
    <property type="entry name" value="MFS_1"/>
    <property type="match status" value="1"/>
</dbReference>
<dbReference type="SUPFAM" id="SSF103473">
    <property type="entry name" value="MFS general substrate transporter"/>
    <property type="match status" value="1"/>
</dbReference>
<keyword evidence="9" id="KW-1185">Reference proteome</keyword>
<evidence type="ECO:0000256" key="2">
    <source>
        <dbReference type="ARBA" id="ARBA00022475"/>
    </source>
</evidence>
<feature type="transmembrane region" description="Helical" evidence="7">
    <location>
        <begin position="365"/>
        <end position="387"/>
    </location>
</feature>
<dbReference type="RefSeq" id="WP_175541084.1">
    <property type="nucleotide sequence ID" value="NZ_FOSG01000017.1"/>
</dbReference>
<dbReference type="Gene3D" id="1.20.1250.20">
    <property type="entry name" value="MFS general substrate transporter like domains"/>
    <property type="match status" value="1"/>
</dbReference>
<keyword evidence="5 7" id="KW-0472">Membrane</keyword>
<feature type="transmembrane region" description="Helical" evidence="7">
    <location>
        <begin position="36"/>
        <end position="59"/>
    </location>
</feature>
<keyword evidence="3 7" id="KW-0812">Transmembrane</keyword>
<protein>
    <submittedName>
        <fullName evidence="8">Major Facilitator Superfamily protein</fullName>
    </submittedName>
</protein>
<evidence type="ECO:0000313" key="8">
    <source>
        <dbReference type="EMBL" id="SFL32880.1"/>
    </source>
</evidence>
<dbReference type="Proteomes" id="UP000198928">
    <property type="component" value="Unassembled WGS sequence"/>
</dbReference>
<feature type="transmembrane region" description="Helical" evidence="7">
    <location>
        <begin position="320"/>
        <end position="344"/>
    </location>
</feature>
<reference evidence="9" key="1">
    <citation type="submission" date="2016-10" db="EMBL/GenBank/DDBJ databases">
        <authorList>
            <person name="Varghese N."/>
            <person name="Submissions S."/>
        </authorList>
    </citation>
    <scope>NUCLEOTIDE SEQUENCE [LARGE SCALE GENOMIC DNA]</scope>
    <source>
        <strain evidence="9">PL19</strain>
    </source>
</reference>
<dbReference type="GO" id="GO:0022857">
    <property type="term" value="F:transmembrane transporter activity"/>
    <property type="evidence" value="ECO:0007669"/>
    <property type="project" value="InterPro"/>
</dbReference>
<keyword evidence="2" id="KW-1003">Cell membrane</keyword>
<evidence type="ECO:0000256" key="5">
    <source>
        <dbReference type="ARBA" id="ARBA00023136"/>
    </source>
</evidence>
<evidence type="ECO:0000256" key="4">
    <source>
        <dbReference type="ARBA" id="ARBA00022989"/>
    </source>
</evidence>
<dbReference type="AlphaFoldDB" id="A0A1I4GTN2"/>